<dbReference type="Pfam" id="PF04082">
    <property type="entry name" value="Fungal_trans"/>
    <property type="match status" value="1"/>
</dbReference>
<dbReference type="PANTHER" id="PTHR47424:SF15">
    <property type="entry name" value="ZN(II)2CYS6 TRANSCRIPTION FACTOR (EUROFUNG)"/>
    <property type="match status" value="1"/>
</dbReference>
<dbReference type="PANTHER" id="PTHR47424">
    <property type="entry name" value="REGULATORY PROTEIN GAL4"/>
    <property type="match status" value="1"/>
</dbReference>
<dbReference type="CDD" id="cd12148">
    <property type="entry name" value="fungal_TF_MHR"/>
    <property type="match status" value="1"/>
</dbReference>
<dbReference type="GeneID" id="31013778"/>
<feature type="compositionally biased region" description="Polar residues" evidence="4">
    <location>
        <begin position="9"/>
        <end position="24"/>
    </location>
</feature>
<dbReference type="RefSeq" id="XP_020130055.1">
    <property type="nucleotide sequence ID" value="XM_020273517.1"/>
</dbReference>
<evidence type="ECO:0000256" key="4">
    <source>
        <dbReference type="SAM" id="MobiDB-lite"/>
    </source>
</evidence>
<dbReference type="InterPro" id="IPR051127">
    <property type="entry name" value="Fungal_SecMet_Regulators"/>
</dbReference>
<keyword evidence="7" id="KW-1185">Reference proteome</keyword>
<proteinExistence type="predicted"/>
<name>A0A1J9RMJ0_9PEZI</name>
<dbReference type="InterPro" id="IPR007219">
    <property type="entry name" value="XnlR_reg_dom"/>
</dbReference>
<dbReference type="GO" id="GO:0000981">
    <property type="term" value="F:DNA-binding transcription factor activity, RNA polymerase II-specific"/>
    <property type="evidence" value="ECO:0007669"/>
    <property type="project" value="TreeGrafter"/>
</dbReference>
<evidence type="ECO:0000313" key="6">
    <source>
        <dbReference type="EMBL" id="OJD33795.1"/>
    </source>
</evidence>
<evidence type="ECO:0000313" key="7">
    <source>
        <dbReference type="Proteomes" id="UP000183809"/>
    </source>
</evidence>
<organism evidence="6 7">
    <name type="scientific">Diplodia corticola</name>
    <dbReference type="NCBI Taxonomy" id="236234"/>
    <lineage>
        <taxon>Eukaryota</taxon>
        <taxon>Fungi</taxon>
        <taxon>Dikarya</taxon>
        <taxon>Ascomycota</taxon>
        <taxon>Pezizomycotina</taxon>
        <taxon>Dothideomycetes</taxon>
        <taxon>Dothideomycetes incertae sedis</taxon>
        <taxon>Botryosphaeriales</taxon>
        <taxon>Botryosphaeriaceae</taxon>
        <taxon>Diplodia</taxon>
    </lineage>
</organism>
<evidence type="ECO:0000256" key="3">
    <source>
        <dbReference type="ARBA" id="ARBA00023242"/>
    </source>
</evidence>
<dbReference type="OrthoDB" id="5296287at2759"/>
<dbReference type="GO" id="GO:0000978">
    <property type="term" value="F:RNA polymerase II cis-regulatory region sequence-specific DNA binding"/>
    <property type="evidence" value="ECO:0007669"/>
    <property type="project" value="TreeGrafter"/>
</dbReference>
<dbReference type="GO" id="GO:0008270">
    <property type="term" value="F:zinc ion binding"/>
    <property type="evidence" value="ECO:0007669"/>
    <property type="project" value="InterPro"/>
</dbReference>
<dbReference type="GO" id="GO:0006351">
    <property type="term" value="P:DNA-templated transcription"/>
    <property type="evidence" value="ECO:0007669"/>
    <property type="project" value="InterPro"/>
</dbReference>
<evidence type="ECO:0000256" key="2">
    <source>
        <dbReference type="ARBA" id="ARBA00023163"/>
    </source>
</evidence>
<dbReference type="SMART" id="SM00906">
    <property type="entry name" value="Fungal_trans"/>
    <property type="match status" value="1"/>
</dbReference>
<dbReference type="Proteomes" id="UP000183809">
    <property type="component" value="Unassembled WGS sequence"/>
</dbReference>
<dbReference type="GO" id="GO:0000435">
    <property type="term" value="P:positive regulation of transcription from RNA polymerase II promoter by galactose"/>
    <property type="evidence" value="ECO:0007669"/>
    <property type="project" value="TreeGrafter"/>
</dbReference>
<accession>A0A1J9RMJ0</accession>
<feature type="region of interest" description="Disordered" evidence="4">
    <location>
        <begin position="1"/>
        <end position="32"/>
    </location>
</feature>
<dbReference type="EMBL" id="MNUE01000027">
    <property type="protein sequence ID" value="OJD33795.1"/>
    <property type="molecule type" value="Genomic_DNA"/>
</dbReference>
<sequence length="638" mass="70948">MAERRKQQLPAQAETSSPYDTASHATERERTNTVDEIEPVPLRERIFNNVRATYAAPESPSCLLQLYYGPSSNFSFLQHIHSHLTARRASRSISDGNDDDQGIDRFKYKSIVFGSASKKGPATSPVFLHYELALSFLQNFLSTTHHYLPLLDSDRLYETFEKLYGRKGRGDSIEPLDKAGVIVSMALGAMSTEEEYWRQRLLTQARTESESVRYHVNVKAVQVALLMAHCEFATGHPNLAYLSLGSAVTKAFAAGLHKGGSGSDKPELSHTMWNLFCNESISCLMLGRPYLLDRDIITVPLPQRPSFMAALVRLCTTIRNTHRLYFHHETSTIANMVESAHEIRRELEDFSSCIKQDVGVCIGELTCLVDGEKLAWHVVTNYLYFYTMILAFRPLLLLQVELQRPKIAEEQLNGETVPNTSHHRWPLLLDARERCINAARSIISFSESLLSTVTGIQSLCNHGYFLESACFVLVLAATHDSDAAAWSSHIQFITRGLASLRKLVQREPIPSVVAALERMRAKLVAGHALLEQSATPEPVPLQQGDAADVHSGPAATMQMEDVAMMPGLLPDQQSGVPQGGGGIWTDANQEMLASAADDNGILENFELPNMDWGIDFSLLDVEEFVSVMGIQPAFNNFH</sequence>
<reference evidence="6 7" key="1">
    <citation type="submission" date="2016-10" db="EMBL/GenBank/DDBJ databases">
        <title>Proteomics and genomics reveal pathogen-plant mechanisms compatible with a hemibiotrophic lifestyle of Diplodia corticola.</title>
        <authorList>
            <person name="Fernandes I."/>
            <person name="De Jonge R."/>
            <person name="Van De Peer Y."/>
            <person name="Devreese B."/>
            <person name="Alves A."/>
            <person name="Esteves A.C."/>
        </authorList>
    </citation>
    <scope>NUCLEOTIDE SEQUENCE [LARGE SCALE GENOMIC DNA]</scope>
    <source>
        <strain evidence="6 7">CBS 112549</strain>
    </source>
</reference>
<keyword evidence="3" id="KW-0539">Nucleus</keyword>
<comment type="caution">
    <text evidence="6">The sequence shown here is derived from an EMBL/GenBank/DDBJ whole genome shotgun (WGS) entry which is preliminary data.</text>
</comment>
<dbReference type="GO" id="GO:0005634">
    <property type="term" value="C:nucleus"/>
    <property type="evidence" value="ECO:0007669"/>
    <property type="project" value="TreeGrafter"/>
</dbReference>
<evidence type="ECO:0000256" key="1">
    <source>
        <dbReference type="ARBA" id="ARBA00023015"/>
    </source>
</evidence>
<keyword evidence="1" id="KW-0805">Transcription regulation</keyword>
<feature type="domain" description="Xylanolytic transcriptional activator regulatory" evidence="5">
    <location>
        <begin position="240"/>
        <end position="308"/>
    </location>
</feature>
<protein>
    <submittedName>
        <fullName evidence="6">C6 zinc finger domain protein</fullName>
    </submittedName>
</protein>
<keyword evidence="2" id="KW-0804">Transcription</keyword>
<evidence type="ECO:0000259" key="5">
    <source>
        <dbReference type="SMART" id="SM00906"/>
    </source>
</evidence>
<dbReference type="AlphaFoldDB" id="A0A1J9RMJ0"/>
<gene>
    <name evidence="6" type="ORF">BKCO1_27000110</name>
</gene>